<dbReference type="PANTHER" id="PTHR10000:SF8">
    <property type="entry name" value="HAD SUPERFAMILY HYDROLASE-LIKE, TYPE 3"/>
    <property type="match status" value="1"/>
</dbReference>
<dbReference type="GO" id="GO:0016791">
    <property type="term" value="F:phosphatase activity"/>
    <property type="evidence" value="ECO:0007669"/>
    <property type="project" value="UniProtKB-ARBA"/>
</dbReference>
<organism evidence="1 2">
    <name type="scientific">Pseudobutyrivibrio ruminis</name>
    <dbReference type="NCBI Taxonomy" id="46206"/>
    <lineage>
        <taxon>Bacteria</taxon>
        <taxon>Bacillati</taxon>
        <taxon>Bacillota</taxon>
        <taxon>Clostridia</taxon>
        <taxon>Lachnospirales</taxon>
        <taxon>Lachnospiraceae</taxon>
        <taxon>Pseudobutyrivibrio</taxon>
    </lineage>
</organism>
<proteinExistence type="predicted"/>
<dbReference type="CDD" id="cd07516">
    <property type="entry name" value="HAD_Pase"/>
    <property type="match status" value="1"/>
</dbReference>
<dbReference type="Gene3D" id="3.40.50.1000">
    <property type="entry name" value="HAD superfamily/HAD-like"/>
    <property type="match status" value="1"/>
</dbReference>
<dbReference type="EMBL" id="SVER01000029">
    <property type="protein sequence ID" value="MBE5920290.1"/>
    <property type="molecule type" value="Genomic_DNA"/>
</dbReference>
<dbReference type="NCBIfam" id="TIGR00099">
    <property type="entry name" value="Cof-subfamily"/>
    <property type="match status" value="1"/>
</dbReference>
<dbReference type="Gene3D" id="3.30.1240.10">
    <property type="match status" value="1"/>
</dbReference>
<comment type="caution">
    <text evidence="1">The sequence shown here is derived from an EMBL/GenBank/DDBJ whole genome shotgun (WGS) entry which is preliminary data.</text>
</comment>
<dbReference type="SUPFAM" id="SSF56784">
    <property type="entry name" value="HAD-like"/>
    <property type="match status" value="1"/>
</dbReference>
<name>A0A927UDA2_9FIRM</name>
<accession>A0A927UDA2</accession>
<protein>
    <submittedName>
        <fullName evidence="1">HAD family hydrolase</fullName>
    </submittedName>
</protein>
<dbReference type="InterPro" id="IPR023214">
    <property type="entry name" value="HAD_sf"/>
</dbReference>
<dbReference type="InterPro" id="IPR006379">
    <property type="entry name" value="HAD-SF_hydro_IIB"/>
</dbReference>
<gene>
    <name evidence="1" type="ORF">E7272_10665</name>
</gene>
<dbReference type="PANTHER" id="PTHR10000">
    <property type="entry name" value="PHOSPHOSERINE PHOSPHATASE"/>
    <property type="match status" value="1"/>
</dbReference>
<evidence type="ECO:0000313" key="2">
    <source>
        <dbReference type="Proteomes" id="UP000766246"/>
    </source>
</evidence>
<dbReference type="NCBIfam" id="TIGR01484">
    <property type="entry name" value="HAD-SF-IIB"/>
    <property type="match status" value="1"/>
</dbReference>
<dbReference type="GO" id="GO:0005829">
    <property type="term" value="C:cytosol"/>
    <property type="evidence" value="ECO:0007669"/>
    <property type="project" value="TreeGrafter"/>
</dbReference>
<dbReference type="SFLD" id="SFLDG01140">
    <property type="entry name" value="C2.B:_Phosphomannomutase_and_P"/>
    <property type="match status" value="1"/>
</dbReference>
<dbReference type="InterPro" id="IPR036412">
    <property type="entry name" value="HAD-like_sf"/>
</dbReference>
<dbReference type="SFLD" id="SFLDS00003">
    <property type="entry name" value="Haloacid_Dehalogenase"/>
    <property type="match status" value="1"/>
</dbReference>
<dbReference type="InterPro" id="IPR000150">
    <property type="entry name" value="Cof"/>
</dbReference>
<sequence>MGKIVFSDIDGTLLDNNHRMLDSSYEAIKKLQKQDIPFVIVTARGPMGVYPIFKRYKFICPMVCYSGALIIGADGEIVYTNGFSKDTAKAIISFLDKEKLDCTWNIYTMDSWIVNNRSDTRVAREEDIVEAASTEGDVDMLSDGAQVGKLLCMCNPKNTDEIEAKLRKKFPGLSIVRSSDILIEVMNKGITKGKSIEFLCEKWDIDIKDAVAFGDHYNDVDMLERVGHPFLMDNAPDELKTRITNVTYSNEADGIYYGLKQLGMIE</sequence>
<reference evidence="1" key="1">
    <citation type="submission" date="2019-04" db="EMBL/GenBank/DDBJ databases">
        <title>Evolution of Biomass-Degrading Anaerobic Consortia Revealed by Metagenomics.</title>
        <authorList>
            <person name="Peng X."/>
        </authorList>
    </citation>
    <scope>NUCLEOTIDE SEQUENCE</scope>
    <source>
        <strain evidence="1">SIG311</strain>
    </source>
</reference>
<dbReference type="AlphaFoldDB" id="A0A927UDA2"/>
<evidence type="ECO:0000313" key="1">
    <source>
        <dbReference type="EMBL" id="MBE5920290.1"/>
    </source>
</evidence>
<dbReference type="GO" id="GO:0000287">
    <property type="term" value="F:magnesium ion binding"/>
    <property type="evidence" value="ECO:0007669"/>
    <property type="project" value="TreeGrafter"/>
</dbReference>
<dbReference type="Proteomes" id="UP000766246">
    <property type="component" value="Unassembled WGS sequence"/>
</dbReference>
<keyword evidence="1" id="KW-0378">Hydrolase</keyword>
<dbReference type="Pfam" id="PF08282">
    <property type="entry name" value="Hydrolase_3"/>
    <property type="match status" value="1"/>
</dbReference>